<evidence type="ECO:0000259" key="1">
    <source>
        <dbReference type="SMART" id="SM00881"/>
    </source>
</evidence>
<sequence>MAIDGLDDDTIRAVLTGVRRIALVGASANPDRAAHEIQGFLQDFGYDVTPVNPGLAGQILQGRRVAARLDEAVPLEMVDVFRASAHVPPVVDDAIRLGAKVIWMQLGVVHAAAAARARAAGIVVVMNRCPAIETSRLDIRQLT</sequence>
<dbReference type="Gene3D" id="3.40.50.720">
    <property type="entry name" value="NAD(P)-binding Rossmann-like Domain"/>
    <property type="match status" value="1"/>
</dbReference>
<gene>
    <name evidence="2" type="ORF">OL599_15570</name>
</gene>
<keyword evidence="3" id="KW-1185">Reference proteome</keyword>
<protein>
    <submittedName>
        <fullName evidence="2">CoA-binding protein</fullName>
    </submittedName>
</protein>
<dbReference type="Proteomes" id="UP001165679">
    <property type="component" value="Unassembled WGS sequence"/>
</dbReference>
<accession>A0AA42CIK2</accession>
<dbReference type="SMART" id="SM00881">
    <property type="entry name" value="CoA_binding"/>
    <property type="match status" value="1"/>
</dbReference>
<reference evidence="2" key="1">
    <citation type="submission" date="2022-09" db="EMBL/GenBank/DDBJ databases">
        <title>Rhodovastum sp. nov. RN2-1 isolated from soil in Seongnam, South Korea.</title>
        <authorList>
            <person name="Le N.T."/>
        </authorList>
    </citation>
    <scope>NUCLEOTIDE SEQUENCE</scope>
    <source>
        <strain evidence="2">RN2-1</strain>
    </source>
</reference>
<dbReference type="RefSeq" id="WP_264714735.1">
    <property type="nucleotide sequence ID" value="NZ_JAPDNT010000014.1"/>
</dbReference>
<dbReference type="AlphaFoldDB" id="A0AA42CIK2"/>
<dbReference type="EMBL" id="JAPDNT010000014">
    <property type="protein sequence ID" value="MCW3475997.1"/>
    <property type="molecule type" value="Genomic_DNA"/>
</dbReference>
<dbReference type="SUPFAM" id="SSF51735">
    <property type="entry name" value="NAD(P)-binding Rossmann-fold domains"/>
    <property type="match status" value="1"/>
</dbReference>
<organism evidence="2 3">
    <name type="scientific">Limobrevibacterium gyesilva</name>
    <dbReference type="NCBI Taxonomy" id="2991712"/>
    <lineage>
        <taxon>Bacteria</taxon>
        <taxon>Pseudomonadati</taxon>
        <taxon>Pseudomonadota</taxon>
        <taxon>Alphaproteobacteria</taxon>
        <taxon>Acetobacterales</taxon>
        <taxon>Acetobacteraceae</taxon>
        <taxon>Limobrevibacterium</taxon>
    </lineage>
</organism>
<dbReference type="InterPro" id="IPR036291">
    <property type="entry name" value="NAD(P)-bd_dom_sf"/>
</dbReference>
<name>A0AA42CIK2_9PROT</name>
<feature type="domain" description="CoA-binding" evidence="1">
    <location>
        <begin position="15"/>
        <end position="108"/>
    </location>
</feature>
<dbReference type="PANTHER" id="PTHR33303:SF2">
    <property type="entry name" value="COA-BINDING DOMAIN-CONTAINING PROTEIN"/>
    <property type="match status" value="1"/>
</dbReference>
<comment type="caution">
    <text evidence="2">The sequence shown here is derived from an EMBL/GenBank/DDBJ whole genome shotgun (WGS) entry which is preliminary data.</text>
</comment>
<dbReference type="InterPro" id="IPR003781">
    <property type="entry name" value="CoA-bd"/>
</dbReference>
<proteinExistence type="predicted"/>
<evidence type="ECO:0000313" key="3">
    <source>
        <dbReference type="Proteomes" id="UP001165679"/>
    </source>
</evidence>
<reference evidence="2" key="2">
    <citation type="submission" date="2022-10" db="EMBL/GenBank/DDBJ databases">
        <authorList>
            <person name="Trinh H.N."/>
        </authorList>
    </citation>
    <scope>NUCLEOTIDE SEQUENCE</scope>
    <source>
        <strain evidence="2">RN2-1</strain>
    </source>
</reference>
<evidence type="ECO:0000313" key="2">
    <source>
        <dbReference type="EMBL" id="MCW3475997.1"/>
    </source>
</evidence>
<dbReference type="Pfam" id="PF13380">
    <property type="entry name" value="CoA_binding_2"/>
    <property type="match status" value="1"/>
</dbReference>
<dbReference type="PANTHER" id="PTHR33303">
    <property type="entry name" value="CYTOPLASMIC PROTEIN-RELATED"/>
    <property type="match status" value="1"/>
</dbReference>